<dbReference type="AlphaFoldDB" id="A0A9D3WPI8"/>
<evidence type="ECO:0000313" key="1">
    <source>
        <dbReference type="EMBL" id="KAH1165712.1"/>
    </source>
</evidence>
<accession>A0A9D3WPI8</accession>
<evidence type="ECO:0000313" key="2">
    <source>
        <dbReference type="Proteomes" id="UP000827986"/>
    </source>
</evidence>
<keyword evidence="2" id="KW-1185">Reference proteome</keyword>
<organism evidence="1 2">
    <name type="scientific">Mauremys mutica</name>
    <name type="common">yellowpond turtle</name>
    <dbReference type="NCBI Taxonomy" id="74926"/>
    <lineage>
        <taxon>Eukaryota</taxon>
        <taxon>Metazoa</taxon>
        <taxon>Chordata</taxon>
        <taxon>Craniata</taxon>
        <taxon>Vertebrata</taxon>
        <taxon>Euteleostomi</taxon>
        <taxon>Archelosauria</taxon>
        <taxon>Testudinata</taxon>
        <taxon>Testudines</taxon>
        <taxon>Cryptodira</taxon>
        <taxon>Durocryptodira</taxon>
        <taxon>Testudinoidea</taxon>
        <taxon>Geoemydidae</taxon>
        <taxon>Geoemydinae</taxon>
        <taxon>Mauremys</taxon>
    </lineage>
</organism>
<name>A0A9D3WPI8_9SAUR</name>
<dbReference type="EMBL" id="JAHDVG010000488">
    <property type="protein sequence ID" value="KAH1165712.1"/>
    <property type="molecule type" value="Genomic_DNA"/>
</dbReference>
<reference evidence="1" key="1">
    <citation type="submission" date="2021-09" db="EMBL/GenBank/DDBJ databases">
        <title>The genome of Mauremys mutica provides insights into the evolution of semi-aquatic lifestyle.</title>
        <authorList>
            <person name="Gong S."/>
            <person name="Gao Y."/>
        </authorList>
    </citation>
    <scope>NUCLEOTIDE SEQUENCE</scope>
    <source>
        <strain evidence="1">MM-2020</strain>
        <tissue evidence="1">Muscle</tissue>
    </source>
</reference>
<comment type="caution">
    <text evidence="1">The sequence shown here is derived from an EMBL/GenBank/DDBJ whole genome shotgun (WGS) entry which is preliminary data.</text>
</comment>
<protein>
    <submittedName>
        <fullName evidence="1">Uncharacterized protein</fullName>
    </submittedName>
</protein>
<gene>
    <name evidence="1" type="ORF">KIL84_023271</name>
</gene>
<sequence>MLLFEGANPSCEETAESRRLPGLVRRLRPGIGKAKYHLMLAAAIQLTQYGLGKGMKVHLIASVVQNSKPTTDLQVGENVKWLVGLSEMLTGFYKCECEQPSFCLGIVATRVQGVLHVLLDGHVNTAS</sequence>
<dbReference type="Proteomes" id="UP000827986">
    <property type="component" value="Unassembled WGS sequence"/>
</dbReference>
<proteinExistence type="predicted"/>